<proteinExistence type="predicted"/>
<dbReference type="Proteomes" id="UP000828048">
    <property type="component" value="Chromosome 10"/>
</dbReference>
<reference evidence="1 2" key="1">
    <citation type="journal article" date="2021" name="Hortic Res">
        <title>High-quality reference genome and annotation aids understanding of berry development for evergreen blueberry (Vaccinium darrowii).</title>
        <authorList>
            <person name="Yu J."/>
            <person name="Hulse-Kemp A.M."/>
            <person name="Babiker E."/>
            <person name="Staton M."/>
        </authorList>
    </citation>
    <scope>NUCLEOTIDE SEQUENCE [LARGE SCALE GENOMIC DNA]</scope>
    <source>
        <strain evidence="2">cv. NJ 8807/NJ 8810</strain>
        <tissue evidence="1">Young leaf</tissue>
    </source>
</reference>
<keyword evidence="2" id="KW-1185">Reference proteome</keyword>
<accession>A0ACB7XET1</accession>
<gene>
    <name evidence="1" type="ORF">Vadar_002033</name>
</gene>
<name>A0ACB7XET1_9ERIC</name>
<evidence type="ECO:0000313" key="1">
    <source>
        <dbReference type="EMBL" id="KAH7839270.1"/>
    </source>
</evidence>
<organism evidence="1 2">
    <name type="scientific">Vaccinium darrowii</name>
    <dbReference type="NCBI Taxonomy" id="229202"/>
    <lineage>
        <taxon>Eukaryota</taxon>
        <taxon>Viridiplantae</taxon>
        <taxon>Streptophyta</taxon>
        <taxon>Embryophyta</taxon>
        <taxon>Tracheophyta</taxon>
        <taxon>Spermatophyta</taxon>
        <taxon>Magnoliopsida</taxon>
        <taxon>eudicotyledons</taxon>
        <taxon>Gunneridae</taxon>
        <taxon>Pentapetalae</taxon>
        <taxon>asterids</taxon>
        <taxon>Ericales</taxon>
        <taxon>Ericaceae</taxon>
        <taxon>Vaccinioideae</taxon>
        <taxon>Vaccinieae</taxon>
        <taxon>Vaccinium</taxon>
    </lineage>
</organism>
<evidence type="ECO:0000313" key="2">
    <source>
        <dbReference type="Proteomes" id="UP000828048"/>
    </source>
</evidence>
<dbReference type="EMBL" id="CM037160">
    <property type="protein sequence ID" value="KAH7839270.1"/>
    <property type="molecule type" value="Genomic_DNA"/>
</dbReference>
<comment type="caution">
    <text evidence="1">The sequence shown here is derived from an EMBL/GenBank/DDBJ whole genome shotgun (WGS) entry which is preliminary data.</text>
</comment>
<sequence length="102" mass="10958">MEAEEPLASASSSPTPTNSETLVSETEEERGGSNSKPTSFDQEDILRAIEVVERDLVAIAQCFSSLFDSLRLALSEVTSRSLSKCNASVMLQGEFKSVVNNG</sequence>
<protein>
    <submittedName>
        <fullName evidence="1">Uncharacterized protein</fullName>
    </submittedName>
</protein>